<dbReference type="AlphaFoldDB" id="S4PGJ3"/>
<dbReference type="EMBL" id="GAIX01000749">
    <property type="protein sequence ID" value="JAA91811.1"/>
    <property type="molecule type" value="Transcribed_RNA"/>
</dbReference>
<feature type="non-terminal residue" evidence="1">
    <location>
        <position position="1"/>
    </location>
</feature>
<proteinExistence type="predicted"/>
<accession>S4PGJ3</accession>
<protein>
    <submittedName>
        <fullName evidence="1">Uncharacterized protein</fullName>
    </submittedName>
</protein>
<name>S4PGJ3_9NEOP</name>
<reference evidence="1" key="1">
    <citation type="journal article" date="2013" name="BMC Genomics">
        <title>Unscrambling butterfly oogenesis.</title>
        <authorList>
            <person name="Carter J.M."/>
            <person name="Baker S.C."/>
            <person name="Pink R."/>
            <person name="Carter D.R."/>
            <person name="Collins A."/>
            <person name="Tomlin J."/>
            <person name="Gibbs M."/>
            <person name="Breuker C.J."/>
        </authorList>
    </citation>
    <scope>NUCLEOTIDE SEQUENCE</scope>
    <source>
        <tissue evidence="1">Ovary</tissue>
    </source>
</reference>
<sequence length="70" mass="8154">STVNKNISVQIIFINCSRDKYFIVFHREIIKLIFLLPATSYDIISYFPRDFSVSIKISSSSICFKSPWKS</sequence>
<evidence type="ECO:0000313" key="1">
    <source>
        <dbReference type="EMBL" id="JAA91811.1"/>
    </source>
</evidence>
<organism evidence="1">
    <name type="scientific">Pararge aegeria</name>
    <name type="common">speckled wood butterfly</name>
    <dbReference type="NCBI Taxonomy" id="116150"/>
    <lineage>
        <taxon>Eukaryota</taxon>
        <taxon>Metazoa</taxon>
        <taxon>Ecdysozoa</taxon>
        <taxon>Arthropoda</taxon>
        <taxon>Hexapoda</taxon>
        <taxon>Insecta</taxon>
        <taxon>Pterygota</taxon>
        <taxon>Neoptera</taxon>
        <taxon>Endopterygota</taxon>
        <taxon>Lepidoptera</taxon>
        <taxon>Glossata</taxon>
        <taxon>Ditrysia</taxon>
        <taxon>Papilionoidea</taxon>
        <taxon>Nymphalidae</taxon>
        <taxon>Satyrinae</taxon>
        <taxon>Satyrini</taxon>
        <taxon>Parargina</taxon>
        <taxon>Pararge</taxon>
    </lineage>
</organism>
<reference evidence="1" key="2">
    <citation type="submission" date="2013-05" db="EMBL/GenBank/DDBJ databases">
        <authorList>
            <person name="Carter J.-M."/>
            <person name="Baker S.C."/>
            <person name="Pink R."/>
            <person name="Carter D.R.F."/>
            <person name="Collins A."/>
            <person name="Tomlin J."/>
            <person name="Gibbs M."/>
            <person name="Breuker C.J."/>
        </authorList>
    </citation>
    <scope>NUCLEOTIDE SEQUENCE</scope>
    <source>
        <tissue evidence="1">Ovary</tissue>
    </source>
</reference>